<dbReference type="EMBL" id="JANBPK010000887">
    <property type="protein sequence ID" value="KAJ2929206.1"/>
    <property type="molecule type" value="Genomic_DNA"/>
</dbReference>
<dbReference type="CDD" id="cd00118">
    <property type="entry name" value="LysM"/>
    <property type="match status" value="1"/>
</dbReference>
<dbReference type="Pfam" id="PF01476">
    <property type="entry name" value="LysM"/>
    <property type="match status" value="2"/>
</dbReference>
<evidence type="ECO:0000259" key="5">
    <source>
        <dbReference type="PROSITE" id="PS51782"/>
    </source>
</evidence>
<evidence type="ECO:0000313" key="7">
    <source>
        <dbReference type="Proteomes" id="UP001140091"/>
    </source>
</evidence>
<evidence type="ECO:0000313" key="6">
    <source>
        <dbReference type="EMBL" id="KAJ2929206.1"/>
    </source>
</evidence>
<dbReference type="PROSITE" id="PS51782">
    <property type="entry name" value="LYSM"/>
    <property type="match status" value="1"/>
</dbReference>
<dbReference type="InterPro" id="IPR052210">
    <property type="entry name" value="LysM1-like"/>
</dbReference>
<dbReference type="PANTHER" id="PTHR34997:SF1">
    <property type="entry name" value="PEPTIDOGLYCAN-BINDING LYSIN DOMAIN"/>
    <property type="match status" value="1"/>
</dbReference>
<dbReference type="SUPFAM" id="SSF54106">
    <property type="entry name" value="LysM domain"/>
    <property type="match status" value="1"/>
</dbReference>
<dbReference type="Gene3D" id="3.10.350.10">
    <property type="entry name" value="LysM domain"/>
    <property type="match status" value="2"/>
</dbReference>
<evidence type="ECO:0000256" key="1">
    <source>
        <dbReference type="ARBA" id="ARBA00022669"/>
    </source>
</evidence>
<dbReference type="InterPro" id="IPR036779">
    <property type="entry name" value="LysM_dom_sf"/>
</dbReference>
<feature type="non-terminal residue" evidence="6">
    <location>
        <position position="1"/>
    </location>
</feature>
<dbReference type="Proteomes" id="UP001140091">
    <property type="component" value="Unassembled WGS sequence"/>
</dbReference>
<keyword evidence="4" id="KW-0732">Signal</keyword>
<dbReference type="SMART" id="SM00257">
    <property type="entry name" value="LysM"/>
    <property type="match status" value="2"/>
</dbReference>
<feature type="compositionally biased region" description="Low complexity" evidence="3">
    <location>
        <begin position="124"/>
        <end position="142"/>
    </location>
</feature>
<dbReference type="AlphaFoldDB" id="A0A9W8J678"/>
<proteinExistence type="predicted"/>
<feature type="chain" id="PRO_5040818394" description="LysM domain-containing protein" evidence="4">
    <location>
        <begin position="21"/>
        <end position="193"/>
    </location>
</feature>
<feature type="region of interest" description="Disordered" evidence="3">
    <location>
        <begin position="122"/>
        <end position="193"/>
    </location>
</feature>
<evidence type="ECO:0000256" key="4">
    <source>
        <dbReference type="SAM" id="SignalP"/>
    </source>
</evidence>
<organism evidence="6 7">
    <name type="scientific">Candolleomyces eurysporus</name>
    <dbReference type="NCBI Taxonomy" id="2828524"/>
    <lineage>
        <taxon>Eukaryota</taxon>
        <taxon>Fungi</taxon>
        <taxon>Dikarya</taxon>
        <taxon>Basidiomycota</taxon>
        <taxon>Agaricomycotina</taxon>
        <taxon>Agaricomycetes</taxon>
        <taxon>Agaricomycetidae</taxon>
        <taxon>Agaricales</taxon>
        <taxon>Agaricineae</taxon>
        <taxon>Psathyrellaceae</taxon>
        <taxon>Candolleomyces</taxon>
    </lineage>
</organism>
<keyword evidence="7" id="KW-1185">Reference proteome</keyword>
<evidence type="ECO:0000256" key="2">
    <source>
        <dbReference type="ARBA" id="ARBA00023026"/>
    </source>
</evidence>
<keyword evidence="2" id="KW-0843">Virulence</keyword>
<feature type="signal peptide" evidence="4">
    <location>
        <begin position="1"/>
        <end position="20"/>
    </location>
</feature>
<comment type="caution">
    <text evidence="6">The sequence shown here is derived from an EMBL/GenBank/DDBJ whole genome shotgun (WGS) entry which is preliminary data.</text>
</comment>
<name>A0A9W8J678_9AGAR</name>
<accession>A0A9W8J678</accession>
<feature type="domain" description="LysM" evidence="5">
    <location>
        <begin position="25"/>
        <end position="72"/>
    </location>
</feature>
<dbReference type="InterPro" id="IPR018392">
    <property type="entry name" value="LysM"/>
</dbReference>
<feature type="compositionally biased region" description="Acidic residues" evidence="3">
    <location>
        <begin position="163"/>
        <end position="193"/>
    </location>
</feature>
<dbReference type="OrthoDB" id="5985073at2759"/>
<sequence length="193" mass="20334">MFTRALAVASFALFAQVASAATCTRTYTIKEGDYCDKISAANNVSTYQLGAINPGVINEACDNLVIGGQLCLGTEGEDCKATYVVGAGNTCSQIWDNHRINSTIFSLNNPQVNEDCTNIYTDETPVAKPPTATSPAAAANTPAPTPVVTPPPAAAAPTKSADADEEDDEEDCDEYEVVEGPTDEDLPFCDELE</sequence>
<feature type="compositionally biased region" description="Pro residues" evidence="3">
    <location>
        <begin position="143"/>
        <end position="154"/>
    </location>
</feature>
<protein>
    <recommendedName>
        <fullName evidence="5">LysM domain-containing protein</fullName>
    </recommendedName>
</protein>
<keyword evidence="1" id="KW-0147">Chitin-binding</keyword>
<gene>
    <name evidence="6" type="ORF">H1R20_g7883</name>
</gene>
<dbReference type="PANTHER" id="PTHR34997">
    <property type="entry name" value="AM15"/>
    <property type="match status" value="1"/>
</dbReference>
<reference evidence="6" key="1">
    <citation type="submission" date="2022-06" db="EMBL/GenBank/DDBJ databases">
        <title>Genome Sequence of Candolleomyces eurysporus.</title>
        <authorList>
            <person name="Buettner E."/>
        </authorList>
    </citation>
    <scope>NUCLEOTIDE SEQUENCE</scope>
    <source>
        <strain evidence="6">VTCC 930004</strain>
    </source>
</reference>
<dbReference type="GO" id="GO:0008061">
    <property type="term" value="F:chitin binding"/>
    <property type="evidence" value="ECO:0007669"/>
    <property type="project" value="UniProtKB-KW"/>
</dbReference>
<evidence type="ECO:0000256" key="3">
    <source>
        <dbReference type="SAM" id="MobiDB-lite"/>
    </source>
</evidence>